<evidence type="ECO:0000256" key="2">
    <source>
        <dbReference type="ARBA" id="ARBA00022630"/>
    </source>
</evidence>
<dbReference type="InterPro" id="IPR004792">
    <property type="entry name" value="BaiN-like"/>
</dbReference>
<evidence type="ECO:0000256" key="1">
    <source>
        <dbReference type="ARBA" id="ARBA00001974"/>
    </source>
</evidence>
<dbReference type="PATRIC" id="fig|999552.6.peg.3821"/>
<sequence>MTETWDAVVVGAGPAGLMAAEELGRAGYRVLVAEAKPSAARKFLMAGKSGLNLTKDEPFEQLIARYGEAADWLTPIIRLCDAQAVQDWARGLGSELFTGSTGRVFPAVMKASPLLRAWLARLDGFGAQVRTRWRWTGWEGSVLAFETPDGAKRIEARAVVLALGGASWARLGSDGGWVPLLGREAVEIAPFKPANAGLLVAWSGFMAPQFGQPLKGIALQAGPLSSRGEAVISERGLEGGGIYSVCAAVREGETLQMDLLPDLDMAEIVRRLSRPRGKTSHTNHLRKVLKLGAARAAVLQEFGRPLPQDIQALARLIKALPVNHSGLRPMDEAISTAGGVCRDALDEGLMLEQIPGTFCAGEMLDWEAPTGGYLLTACLATGRWAGQAAAAYLASAATR</sequence>
<dbReference type="KEGG" id="lmd:METH_19270"/>
<dbReference type="AlphaFoldDB" id="V9W005"/>
<dbReference type="NCBIfam" id="TIGR03862">
    <property type="entry name" value="flavo_PP4765"/>
    <property type="match status" value="1"/>
</dbReference>
<accession>V9W005</accession>
<dbReference type="Proteomes" id="UP000018780">
    <property type="component" value="Chromosome"/>
</dbReference>
<dbReference type="InterPro" id="IPR023166">
    <property type="entry name" value="BaiN-like_dom_sf"/>
</dbReference>
<name>V9W005_9RHOB</name>
<proteinExistence type="predicted"/>
<dbReference type="SUPFAM" id="SSF51905">
    <property type="entry name" value="FAD/NAD(P)-binding domain"/>
    <property type="match status" value="1"/>
</dbReference>
<keyword evidence="3" id="KW-0274">FAD</keyword>
<dbReference type="Gene3D" id="1.10.8.260">
    <property type="entry name" value="HI0933 insert domain-like"/>
    <property type="match status" value="1"/>
</dbReference>
<feature type="domain" description="RsdA/BaiN/AoA(So)-like insert" evidence="5">
    <location>
        <begin position="192"/>
        <end position="335"/>
    </location>
</feature>
<keyword evidence="7" id="KW-1185">Reference proteome</keyword>
<protein>
    <submittedName>
        <fullName evidence="6">NAD(FAD)-utilizing dehydrogenase</fullName>
    </submittedName>
</protein>
<dbReference type="PANTHER" id="PTHR42887">
    <property type="entry name" value="OS12G0638800 PROTEIN"/>
    <property type="match status" value="1"/>
</dbReference>
<dbReference type="NCBIfam" id="TIGR00275">
    <property type="entry name" value="aminoacetone oxidase family FAD-binding enzyme"/>
    <property type="match status" value="1"/>
</dbReference>
<dbReference type="InterPro" id="IPR022460">
    <property type="entry name" value="Flavoprotein_PP4765"/>
</dbReference>
<dbReference type="HOGENOM" id="CLU_025174_1_0_5"/>
<dbReference type="PANTHER" id="PTHR42887:SF1">
    <property type="entry name" value="BLR3961 PROTEIN"/>
    <property type="match status" value="1"/>
</dbReference>
<dbReference type="EMBL" id="CP006773">
    <property type="protein sequence ID" value="AHD02482.1"/>
    <property type="molecule type" value="Genomic_DNA"/>
</dbReference>
<dbReference type="Gene3D" id="3.50.50.60">
    <property type="entry name" value="FAD/NAD(P)-binding domain"/>
    <property type="match status" value="1"/>
</dbReference>
<evidence type="ECO:0000259" key="5">
    <source>
        <dbReference type="Pfam" id="PF22780"/>
    </source>
</evidence>
<reference evidence="6 7" key="1">
    <citation type="submission" date="2013-09" db="EMBL/GenBank/DDBJ databases">
        <authorList>
            <consortium name="DOE Joint Genome Institute"/>
            <person name="Klenk H.-P."/>
            <person name="Huntemann M."/>
            <person name="Han J."/>
            <person name="Chen A."/>
            <person name="Kyrpides N."/>
            <person name="Mavromatis K."/>
            <person name="Markowitz V."/>
            <person name="Palaniappan K."/>
            <person name="Ivanova N."/>
            <person name="Schaumberg A."/>
            <person name="Pati A."/>
            <person name="Liolios K."/>
            <person name="Nordberg H.P."/>
            <person name="Cantor M.N."/>
            <person name="Hua S.X."/>
            <person name="Woyke T."/>
        </authorList>
    </citation>
    <scope>NUCLEOTIDE SEQUENCE [LARGE SCALE GENOMIC DNA]</scope>
    <source>
        <strain evidence="6 7">DSM 14336</strain>
    </source>
</reference>
<dbReference type="Pfam" id="PF03486">
    <property type="entry name" value="HI0933_like"/>
    <property type="match status" value="1"/>
</dbReference>
<evidence type="ECO:0000256" key="3">
    <source>
        <dbReference type="ARBA" id="ARBA00022827"/>
    </source>
</evidence>
<dbReference type="RefSeq" id="WP_024091985.1">
    <property type="nucleotide sequence ID" value="NC_023135.1"/>
</dbReference>
<organism evidence="6 7">
    <name type="scientific">Leisingera methylohalidivorans DSM 14336</name>
    <dbReference type="NCBI Taxonomy" id="999552"/>
    <lineage>
        <taxon>Bacteria</taxon>
        <taxon>Pseudomonadati</taxon>
        <taxon>Pseudomonadota</taxon>
        <taxon>Alphaproteobacteria</taxon>
        <taxon>Rhodobacterales</taxon>
        <taxon>Roseobacteraceae</taxon>
        <taxon>Leisingera</taxon>
    </lineage>
</organism>
<feature type="domain" description="RsdA/BaiN/AoA(So)-like Rossmann fold-like" evidence="4">
    <location>
        <begin position="6"/>
        <end position="387"/>
    </location>
</feature>
<dbReference type="InterPro" id="IPR036188">
    <property type="entry name" value="FAD/NAD-bd_sf"/>
</dbReference>
<gene>
    <name evidence="6" type="ORF">METH_19270</name>
</gene>
<dbReference type="OrthoDB" id="5288829at2"/>
<dbReference type="SUPFAM" id="SSF160996">
    <property type="entry name" value="HI0933 insert domain-like"/>
    <property type="match status" value="1"/>
</dbReference>
<evidence type="ECO:0000313" key="7">
    <source>
        <dbReference type="Proteomes" id="UP000018780"/>
    </source>
</evidence>
<dbReference type="InterPro" id="IPR057661">
    <property type="entry name" value="RsdA/BaiN/AoA(So)_Rossmann"/>
</dbReference>
<dbReference type="InterPro" id="IPR055178">
    <property type="entry name" value="RsdA/BaiN/AoA(So)-like_dom"/>
</dbReference>
<evidence type="ECO:0000313" key="6">
    <source>
        <dbReference type="EMBL" id="AHD02482.1"/>
    </source>
</evidence>
<dbReference type="Gene3D" id="2.40.30.10">
    <property type="entry name" value="Translation factors"/>
    <property type="match status" value="1"/>
</dbReference>
<dbReference type="Pfam" id="PF22780">
    <property type="entry name" value="HI0933_like_1st"/>
    <property type="match status" value="1"/>
</dbReference>
<keyword evidence="2" id="KW-0285">Flavoprotein</keyword>
<dbReference type="PRINTS" id="PR00411">
    <property type="entry name" value="PNDRDTASEI"/>
</dbReference>
<comment type="cofactor">
    <cofactor evidence="1">
        <name>FAD</name>
        <dbReference type="ChEBI" id="CHEBI:57692"/>
    </cofactor>
</comment>
<evidence type="ECO:0000259" key="4">
    <source>
        <dbReference type="Pfam" id="PF03486"/>
    </source>
</evidence>